<organism evidence="2 3">
    <name type="scientific">Leptospira gomenensis</name>
    <dbReference type="NCBI Taxonomy" id="2484974"/>
    <lineage>
        <taxon>Bacteria</taxon>
        <taxon>Pseudomonadati</taxon>
        <taxon>Spirochaetota</taxon>
        <taxon>Spirochaetia</taxon>
        <taxon>Leptospirales</taxon>
        <taxon>Leptospiraceae</taxon>
        <taxon>Leptospira</taxon>
    </lineage>
</organism>
<evidence type="ECO:0000313" key="2">
    <source>
        <dbReference type="EMBL" id="TGK37315.1"/>
    </source>
</evidence>
<comment type="caution">
    <text evidence="2">The sequence shown here is derived from an EMBL/GenBank/DDBJ whole genome shotgun (WGS) entry which is preliminary data.</text>
</comment>
<sequence>MNFVNRLFSGLLFSTVGFAVSGVELNRKLNAKEKELVKIYEQYSKANWYKPFTNIKYIVQITEVLNCWDPYEEMYDPTIKNKLSSHLNKECWRITYELPEGYMGGTPVVFIDKKTMQVLHAYGTQ</sequence>
<evidence type="ECO:0000313" key="3">
    <source>
        <dbReference type="Proteomes" id="UP000298277"/>
    </source>
</evidence>
<dbReference type="InterPro" id="IPR028921">
    <property type="entry name" value="NTF2_fold_dom"/>
</dbReference>
<evidence type="ECO:0000259" key="1">
    <source>
        <dbReference type="Pfam" id="PF15631"/>
    </source>
</evidence>
<feature type="domain" description="NTF2 fold" evidence="1">
    <location>
        <begin position="86"/>
        <end position="125"/>
    </location>
</feature>
<dbReference type="RefSeq" id="WP_135594830.1">
    <property type="nucleotide sequence ID" value="NZ_RQEZ01000013.1"/>
</dbReference>
<dbReference type="Proteomes" id="UP000298277">
    <property type="component" value="Unassembled WGS sequence"/>
</dbReference>
<proteinExistence type="predicted"/>
<dbReference type="Pfam" id="PF15631">
    <property type="entry name" value="Imm-NTF2-2"/>
    <property type="match status" value="1"/>
</dbReference>
<reference evidence="2" key="1">
    <citation type="journal article" date="2019" name="PLoS Negl. Trop. Dis.">
        <title>Revisiting the worldwide diversity of Leptospira species in the environment.</title>
        <authorList>
            <person name="Vincent A.T."/>
            <person name="Schiettekatte O."/>
            <person name="Bourhy P."/>
            <person name="Veyrier F.J."/>
            <person name="Picardeau M."/>
        </authorList>
    </citation>
    <scope>NUCLEOTIDE SEQUENCE [LARGE SCALE GENOMIC DNA]</scope>
    <source>
        <strain evidence="2">201800299</strain>
    </source>
</reference>
<accession>A0A5F1YE51</accession>
<dbReference type="EMBL" id="RQFA01000015">
    <property type="protein sequence ID" value="TGK37315.1"/>
    <property type="molecule type" value="Genomic_DNA"/>
</dbReference>
<name>A0A5F1YE51_9LEPT</name>
<protein>
    <recommendedName>
        <fullName evidence="1">NTF2 fold domain-containing protein</fullName>
    </recommendedName>
</protein>
<dbReference type="AlphaFoldDB" id="A0A5F1YE51"/>
<keyword evidence="3" id="KW-1185">Reference proteome</keyword>
<gene>
    <name evidence="2" type="ORF">EHQ17_03790</name>
</gene>